<dbReference type="CDD" id="cd19757">
    <property type="entry name" value="Bbox1"/>
    <property type="match status" value="1"/>
</dbReference>
<dbReference type="GO" id="GO:0005654">
    <property type="term" value="C:nucleoplasm"/>
    <property type="evidence" value="ECO:0007669"/>
    <property type="project" value="TreeGrafter"/>
</dbReference>
<name>A0A1S3HFU4_LINAN</name>
<evidence type="ECO:0000259" key="7">
    <source>
        <dbReference type="PROSITE" id="PS50119"/>
    </source>
</evidence>
<evidence type="ECO:0000256" key="5">
    <source>
        <dbReference type="SAM" id="MobiDB-lite"/>
    </source>
</evidence>
<feature type="region of interest" description="Disordered" evidence="5">
    <location>
        <begin position="1993"/>
        <end position="2221"/>
    </location>
</feature>
<keyword evidence="1" id="KW-0479">Metal-binding</keyword>
<keyword evidence="8" id="KW-1185">Reference proteome</keyword>
<feature type="compositionally biased region" description="Low complexity" evidence="5">
    <location>
        <begin position="1766"/>
        <end position="1784"/>
    </location>
</feature>
<feature type="compositionally biased region" description="Basic and acidic residues" evidence="5">
    <location>
        <begin position="1819"/>
        <end position="1834"/>
    </location>
</feature>
<dbReference type="InterPro" id="IPR047153">
    <property type="entry name" value="TRIM45/56/19-like"/>
</dbReference>
<feature type="region of interest" description="Disordered" evidence="5">
    <location>
        <begin position="1946"/>
        <end position="1976"/>
    </location>
</feature>
<feature type="compositionally biased region" description="Pro residues" evidence="5">
    <location>
        <begin position="2026"/>
        <end position="2035"/>
    </location>
</feature>
<dbReference type="PANTHER" id="PTHR25462">
    <property type="entry name" value="BONUS, ISOFORM C-RELATED"/>
    <property type="match status" value="1"/>
</dbReference>
<dbReference type="InParanoid" id="A0A1S3HFU4"/>
<dbReference type="CDD" id="cd19756">
    <property type="entry name" value="Bbox2"/>
    <property type="match status" value="1"/>
</dbReference>
<dbReference type="Pfam" id="PF00097">
    <property type="entry name" value="zf-C3HC4"/>
    <property type="match status" value="1"/>
</dbReference>
<dbReference type="Proteomes" id="UP000085678">
    <property type="component" value="Unplaced"/>
</dbReference>
<feature type="compositionally biased region" description="Polar residues" evidence="5">
    <location>
        <begin position="2105"/>
        <end position="2114"/>
    </location>
</feature>
<feature type="compositionally biased region" description="Polar residues" evidence="5">
    <location>
        <begin position="2007"/>
        <end position="2017"/>
    </location>
</feature>
<feature type="region of interest" description="Disordered" evidence="5">
    <location>
        <begin position="1819"/>
        <end position="1859"/>
    </location>
</feature>
<dbReference type="InterPro" id="IPR013083">
    <property type="entry name" value="Znf_RING/FYVE/PHD"/>
</dbReference>
<feature type="compositionally biased region" description="Basic and acidic residues" evidence="5">
    <location>
        <begin position="1791"/>
        <end position="1802"/>
    </location>
</feature>
<keyword evidence="2 4" id="KW-0863">Zinc-finger</keyword>
<feature type="compositionally biased region" description="Polar residues" evidence="5">
    <location>
        <begin position="2086"/>
        <end position="2098"/>
    </location>
</feature>
<feature type="region of interest" description="Disordered" evidence="5">
    <location>
        <begin position="1348"/>
        <end position="1369"/>
    </location>
</feature>
<organism evidence="8 9">
    <name type="scientific">Lingula anatina</name>
    <name type="common">Brachiopod</name>
    <name type="synonym">Lingula unguis</name>
    <dbReference type="NCBI Taxonomy" id="7574"/>
    <lineage>
        <taxon>Eukaryota</taxon>
        <taxon>Metazoa</taxon>
        <taxon>Spiralia</taxon>
        <taxon>Lophotrochozoa</taxon>
        <taxon>Brachiopoda</taxon>
        <taxon>Linguliformea</taxon>
        <taxon>Lingulata</taxon>
        <taxon>Lingulida</taxon>
        <taxon>Linguloidea</taxon>
        <taxon>Lingulidae</taxon>
        <taxon>Lingula</taxon>
    </lineage>
</organism>
<dbReference type="InterPro" id="IPR017907">
    <property type="entry name" value="Znf_RING_CS"/>
</dbReference>
<dbReference type="GeneID" id="106154916"/>
<protein>
    <submittedName>
        <fullName evidence="9">Uncharacterized protein LOC106154916</fullName>
    </submittedName>
</protein>
<dbReference type="SUPFAM" id="SSF57850">
    <property type="entry name" value="RING/U-box"/>
    <property type="match status" value="1"/>
</dbReference>
<feature type="compositionally biased region" description="Low complexity" evidence="5">
    <location>
        <begin position="1709"/>
        <end position="1729"/>
    </location>
</feature>
<feature type="compositionally biased region" description="Polar residues" evidence="5">
    <location>
        <begin position="1836"/>
        <end position="1859"/>
    </location>
</feature>
<feature type="region of interest" description="Disordered" evidence="5">
    <location>
        <begin position="457"/>
        <end position="490"/>
    </location>
</feature>
<dbReference type="PROSITE" id="PS50089">
    <property type="entry name" value="ZF_RING_2"/>
    <property type="match status" value="1"/>
</dbReference>
<feature type="region of interest" description="Disordered" evidence="5">
    <location>
        <begin position="1708"/>
        <end position="1733"/>
    </location>
</feature>
<evidence type="ECO:0000256" key="2">
    <source>
        <dbReference type="ARBA" id="ARBA00022771"/>
    </source>
</evidence>
<dbReference type="GO" id="GO:0061630">
    <property type="term" value="F:ubiquitin protein ligase activity"/>
    <property type="evidence" value="ECO:0007669"/>
    <property type="project" value="TreeGrafter"/>
</dbReference>
<dbReference type="SMART" id="SM00336">
    <property type="entry name" value="BBOX"/>
    <property type="match status" value="2"/>
</dbReference>
<feature type="compositionally biased region" description="Basic and acidic residues" evidence="5">
    <location>
        <begin position="2157"/>
        <end position="2172"/>
    </location>
</feature>
<feature type="domain" description="B box-type" evidence="7">
    <location>
        <begin position="154"/>
        <end position="195"/>
    </location>
</feature>
<feature type="region of interest" description="Disordered" evidence="5">
    <location>
        <begin position="1399"/>
        <end position="1444"/>
    </location>
</feature>
<feature type="region of interest" description="Disordered" evidence="5">
    <location>
        <begin position="1745"/>
        <end position="1802"/>
    </location>
</feature>
<gene>
    <name evidence="9" type="primary">LOC106154916</name>
</gene>
<feature type="domain" description="RING-type" evidence="6">
    <location>
        <begin position="16"/>
        <end position="68"/>
    </location>
</feature>
<feature type="region of interest" description="Disordered" evidence="5">
    <location>
        <begin position="1489"/>
        <end position="1517"/>
    </location>
</feature>
<proteinExistence type="predicted"/>
<feature type="region of interest" description="Disordered" evidence="5">
    <location>
        <begin position="1874"/>
        <end position="1916"/>
    </location>
</feature>
<dbReference type="Gene3D" id="3.30.160.60">
    <property type="entry name" value="Classic Zinc Finger"/>
    <property type="match status" value="1"/>
</dbReference>
<dbReference type="KEGG" id="lak:106154916"/>
<dbReference type="SUPFAM" id="SSF57845">
    <property type="entry name" value="B-box zinc-binding domain"/>
    <property type="match status" value="1"/>
</dbReference>
<evidence type="ECO:0000256" key="3">
    <source>
        <dbReference type="ARBA" id="ARBA00022833"/>
    </source>
</evidence>
<evidence type="ECO:0000256" key="4">
    <source>
        <dbReference type="PROSITE-ProRule" id="PRU00024"/>
    </source>
</evidence>
<dbReference type="Pfam" id="PF00643">
    <property type="entry name" value="zf-B_box"/>
    <property type="match status" value="1"/>
</dbReference>
<dbReference type="RefSeq" id="XP_013384925.1">
    <property type="nucleotide sequence ID" value="XM_013529471.2"/>
</dbReference>
<accession>A0A1S3HFU4</accession>
<dbReference type="SMART" id="SM00184">
    <property type="entry name" value="RING"/>
    <property type="match status" value="1"/>
</dbReference>
<dbReference type="GO" id="GO:0008270">
    <property type="term" value="F:zinc ion binding"/>
    <property type="evidence" value="ECO:0007669"/>
    <property type="project" value="UniProtKB-KW"/>
</dbReference>
<sequence>MASQLTKEISDQFLVCKICLEPYKQPKTLDCLHVFCSDCIEKHMDAQMERTSYRYASYMRNVSCPLCRKRTDIPNGGVRKLPDNFLVSNLTEIVNRRKPSAVPLCDICHNLHSKNNEAASKCLECSKLLCKSCVDLHTRTKVTAHHSLCDVEVEKDIQCQSHPEEQIRFYCEPCQKCICVVCAFQEHKGHEVSSFNEGMQRYRDSLQTLVQSSKVRIEQIKSQLDFIDDCDNNKSEAEKAIREMTEIFVSRVRASENQLINQLNDMYGAELLEFLQKRNMLQDNLNGLQSTCNLTEILIQNQNIEMLLMKNDIQQKLESLLRSGVRTPPANAKKHISFIPGCVSLGHLSTDCDETELAEGRMALLPKGVTVDTQTPIITNSEQETSMGSSMIEVLSHDIHTQTLRRRQKDQATAPELPFTYTTGTMTAQAIVRSYGVVTDEPDFRHKRIQTEEFLERRQERRDRRNRDRSLSRVSHKETNTERTASHEKTTCTEIVEHSDQSTSTAVVTVDAWMSTAKIKTKDAQTESRPETEDKNVSIIPSSCHQKTMTDPVEPWDAGAKETVDAFTDMVSLPETIEVGTGTTPVECTDKYVDAYRGEQKDQNSMTTTCSVTNKKVGTIQRQLIEVGISMPPLRTAVAGVSTDDLPWPPRAATSDKGTLMDILPGFDQETVGVDVCTMTSPSVENKETSTDKLSLSEKAVMTPKPPRVHRKCGTTRVHTVETGIAMPKIVMVDQAVSAEIPPDKPPVSDQGTSTEVVSREIATETAMGAPVDKATGTNISMSDSSTETVGTCCVDIGVGDSVLIFTTDSSVGDASVFTQDTSVATVNAKTTDSATATPTLETKDAQTFTAPPVCYTKATATDILTGIDKLCQTPTVSTVETGTLVAAATKDAETFMPVTQSHDKETHTSVMITDSGVGDACVLSQDCATWTPIFHSDKETGMDLRLKDASTATTAPELRHFGTDSVIEVKDGSTSTERATTADVSTATPHITCAEKSAETYSTHLDVASISTMTKISTKDAASDSFPVSVANKATYVQVATRDTMVGDGNVLSHDKYTEAMVDTADGVTCTEAVGISDMATDAYRAVVVDTGTATEHAELTDKSCGSEIMFSEKFTGTETTESCDKQTGMEHRTYADKAIRAFPHMKHCKIGTKEKDLAHKETSTNVIIVDNGCGDGVIECKDATTTTTRPQYSDFGTGSNNVIATSKGTNTRRFRMVDKSIVCSMRPLTANSTTEMDVLQTAEVGVLTDKNNYVDKNVGSTISVVDFGQGDSTVYTASIYSQTQEIVVSTSDKGCEATVEMHNKNLGTPPTIQSDMSTTTRPIVTADRSTLTRQTSFIDKESDAFTIPMPSKQTGTDLPETFDKESNTDEIITDPEAELLMAKEIKAMVNGFQKDIGEHEKPSFSDKATSARVRTKSKSTTCDSEMNTSNEYTQTNGLEGREDKASSPIKFIYSNDDISLTREDSLEEISLLASVSSKVAMFDPNKVSSPEQGKVQHVHRRPDPPSTLDIGKSEKSTSTDVLFQVDQQTSPIGSPTDKLSFVMKVDKDVSKSLVLTRGKRGQTAQFTASVKKKQMVENSTMTDPLVFPSGFVYPSYEERDDKENVIPYTSKKFIQNRSVGTGTLPLSAEKLRDLDKSNHLITQSVSTQTALKKHRKADKCVGTDMQTYNGELTKCISKLKNVTQRLESPKQQPLARSQRLNINQLLSDSESMDSFSSGSSKGRGSLGEMEGHTKESLLVSPDHQDLQEGSPAQSSSLEHHTEQGQQSAASSSPSGPSSTTSSFARKKLHDMPESHSKDLERLQRLTMMLKDIEAYKKNTSDTSSHEGTHDISLDDSSSQGHHYPSQPQASTTSSVQDMSRISFKEMPTFKAKLGRYPRVSPELSRSPKPTEASPESRATEPAKCGPSEPDNATKDRRKALDDLQKMLSTIGTDDVAFGVQVPSANGTVAPSRHLPSHPPHASEDTELTTAEQDPLMTKHRAVPCVTYMVQDQPSQEQWERASPAETATSEANVSVDQKADKLPPALPPKPPLPRLGTTLSSAQMAAETKATPPRQKPRLPPRTYKPSSFSALGAPNQKDPGTPKQKSYQRSQTLSSPAEMLTPTDNQISQKKQPGVYDIRTPAVSPVKNTSITGKRAPWRRQTLGGPIAAPKPMETPRSRSETRIHHSQQENKPSPESVPMNKPLEGQFSNQPQFKPPLNVRQKATVHSPPFESPVLHSPKLSRKFMKEERQHQTLEIQEMITWVPKVVLHDEQYPV</sequence>
<evidence type="ECO:0000313" key="8">
    <source>
        <dbReference type="Proteomes" id="UP000085678"/>
    </source>
</evidence>
<dbReference type="OrthoDB" id="264520at2759"/>
<dbReference type="Gene3D" id="3.30.40.10">
    <property type="entry name" value="Zinc/RING finger domain, C3HC4 (zinc finger)"/>
    <property type="match status" value="1"/>
</dbReference>
<dbReference type="InterPro" id="IPR018957">
    <property type="entry name" value="Znf_C3HC4_RING-type"/>
</dbReference>
<dbReference type="InterPro" id="IPR001841">
    <property type="entry name" value="Znf_RING"/>
</dbReference>
<dbReference type="PANTHER" id="PTHR25462:SF305">
    <property type="entry name" value="RING-TYPE DOMAIN-CONTAINING PROTEIN"/>
    <property type="match status" value="1"/>
</dbReference>
<reference evidence="9" key="1">
    <citation type="submission" date="2025-08" db="UniProtKB">
        <authorList>
            <consortium name="RefSeq"/>
        </authorList>
    </citation>
    <scope>IDENTIFICATION</scope>
    <source>
        <tissue evidence="9">Gonads</tissue>
    </source>
</reference>
<evidence type="ECO:0000256" key="1">
    <source>
        <dbReference type="ARBA" id="ARBA00022723"/>
    </source>
</evidence>
<dbReference type="PROSITE" id="PS00518">
    <property type="entry name" value="ZF_RING_1"/>
    <property type="match status" value="1"/>
</dbReference>
<feature type="compositionally biased region" description="Polar residues" evidence="5">
    <location>
        <begin position="1420"/>
        <end position="1439"/>
    </location>
</feature>
<evidence type="ECO:0000313" key="9">
    <source>
        <dbReference type="RefSeq" id="XP_013384925.1"/>
    </source>
</evidence>
<dbReference type="CDD" id="cd16584">
    <property type="entry name" value="RING-HC_TRIM56_C-V"/>
    <property type="match status" value="1"/>
</dbReference>
<dbReference type="InterPro" id="IPR000315">
    <property type="entry name" value="Znf_B-box"/>
</dbReference>
<dbReference type="PROSITE" id="PS50119">
    <property type="entry name" value="ZF_BBOX"/>
    <property type="match status" value="1"/>
</dbReference>
<keyword evidence="3" id="KW-0862">Zinc</keyword>
<evidence type="ECO:0000259" key="6">
    <source>
        <dbReference type="PROSITE" id="PS50089"/>
    </source>
</evidence>